<proteinExistence type="predicted"/>
<evidence type="ECO:0000313" key="1">
    <source>
        <dbReference type="EMBL" id="HIW00463.1"/>
    </source>
</evidence>
<accession>A0A9D1PXQ8</accession>
<dbReference type="AlphaFoldDB" id="A0A9D1PXQ8"/>
<comment type="caution">
    <text evidence="1">The sequence shown here is derived from an EMBL/GenBank/DDBJ whole genome shotgun (WGS) entry which is preliminary data.</text>
</comment>
<evidence type="ECO:0000313" key="2">
    <source>
        <dbReference type="Proteomes" id="UP000886752"/>
    </source>
</evidence>
<dbReference type="SUPFAM" id="SSF52540">
    <property type="entry name" value="P-loop containing nucleoside triphosphate hydrolases"/>
    <property type="match status" value="1"/>
</dbReference>
<dbReference type="InterPro" id="IPR027417">
    <property type="entry name" value="P-loop_NTPase"/>
</dbReference>
<evidence type="ECO:0008006" key="3">
    <source>
        <dbReference type="Google" id="ProtNLM"/>
    </source>
</evidence>
<reference evidence="1" key="1">
    <citation type="journal article" date="2021" name="PeerJ">
        <title>Extensive microbial diversity within the chicken gut microbiome revealed by metagenomics and culture.</title>
        <authorList>
            <person name="Gilroy R."/>
            <person name="Ravi A."/>
            <person name="Getino M."/>
            <person name="Pursley I."/>
            <person name="Horton D.L."/>
            <person name="Alikhan N.F."/>
            <person name="Baker D."/>
            <person name="Gharbi K."/>
            <person name="Hall N."/>
            <person name="Watson M."/>
            <person name="Adriaenssens E.M."/>
            <person name="Foster-Nyarko E."/>
            <person name="Jarju S."/>
            <person name="Secka A."/>
            <person name="Antonio M."/>
            <person name="Oren A."/>
            <person name="Chaudhuri R.R."/>
            <person name="La Ragione R."/>
            <person name="Hildebrand F."/>
            <person name="Pallen M.J."/>
        </authorList>
    </citation>
    <scope>NUCLEOTIDE SEQUENCE</scope>
    <source>
        <strain evidence="1">ChiHecec2B26-446</strain>
    </source>
</reference>
<dbReference type="EMBL" id="DXHV01000050">
    <property type="protein sequence ID" value="HIW00463.1"/>
    <property type="molecule type" value="Genomic_DNA"/>
</dbReference>
<dbReference type="Proteomes" id="UP000886752">
    <property type="component" value="Unassembled WGS sequence"/>
</dbReference>
<dbReference type="Gene3D" id="3.40.50.300">
    <property type="entry name" value="P-loop containing nucleotide triphosphate hydrolases"/>
    <property type="match status" value="1"/>
</dbReference>
<reference evidence="1" key="2">
    <citation type="submission" date="2021-04" db="EMBL/GenBank/DDBJ databases">
        <authorList>
            <person name="Gilroy R."/>
        </authorList>
    </citation>
    <scope>NUCLEOTIDE SEQUENCE</scope>
    <source>
        <strain evidence="1">ChiHecec2B26-446</strain>
    </source>
</reference>
<protein>
    <recommendedName>
        <fullName evidence="3">Dynamin family protein</fullName>
    </recommendedName>
</protein>
<sequence>MKSFFETVRDTVESLGKEFSRTPELGDAGMAIRIIGEYSAGKTRLVRELLGNLAPAALLPISSQEVQTRLPLEVTYGETPSLQLVRRVYDTEEAQVLRELDVFPQRQDVASEDPGEIRLRLAVPEPRLTLAEGDGLYEDDTQPKRLFLIDMPGWNSEDDTSGADGLELSEDWENLAIVYVSHVTRLDSALNLRQFKHFLHALLDGELLRARDRLPLFFLITACPAEERAAVEKKQLERIQALLHDNDKFIVRVMAVDFASMSTKELAYFRKVFWDHVLLESPSPALEQNSVAKRIENWPTAYALRPYLARCLAHIACLDALFARVCANGLYMGGRSMRFFAGLDTPGLVSRAKALWYKQLEIPKGLEAITSLVLPTLPDEHPLAPWLEAYWYPRLRLFHEHMLAFFTLADQTLSLLTPDIDDLEAWLAESLDASRRAAGEALPASFRRMCEVIANMPENMPEMQRMATVVTLSLLEARYDDSYQGWHWFLSTVTKKNRETESTL</sequence>
<gene>
    <name evidence="1" type="ORF">H9894_04665</name>
</gene>
<organism evidence="1 2">
    <name type="scientific">Candidatus Desulfovibrio intestinipullorum</name>
    <dbReference type="NCBI Taxonomy" id="2838536"/>
    <lineage>
        <taxon>Bacteria</taxon>
        <taxon>Pseudomonadati</taxon>
        <taxon>Thermodesulfobacteriota</taxon>
        <taxon>Desulfovibrionia</taxon>
        <taxon>Desulfovibrionales</taxon>
        <taxon>Desulfovibrionaceae</taxon>
        <taxon>Desulfovibrio</taxon>
    </lineage>
</organism>
<name>A0A9D1PXQ8_9BACT</name>